<accession>A0A9X0ATN8</accession>
<dbReference type="EMBL" id="JAPEIS010000002">
    <property type="protein sequence ID" value="KAJ8068744.1"/>
    <property type="molecule type" value="Genomic_DNA"/>
</dbReference>
<feature type="signal peptide" evidence="1">
    <location>
        <begin position="1"/>
        <end position="20"/>
    </location>
</feature>
<gene>
    <name evidence="2" type="ORF">OCU04_002441</name>
</gene>
<sequence length="60" mass="7205">MGKAALFVSVIIWWTDVVELWFQIKNLGPRVKEIVELMERKIPETWTRLITPNEVRTWHV</sequence>
<feature type="chain" id="PRO_5040891878" evidence="1">
    <location>
        <begin position="21"/>
        <end position="60"/>
    </location>
</feature>
<dbReference type="AlphaFoldDB" id="A0A9X0ATN8"/>
<reference evidence="2" key="1">
    <citation type="submission" date="2022-11" db="EMBL/GenBank/DDBJ databases">
        <title>Genome Resource of Sclerotinia nivalis Strain SnTB1, a Plant Pathogen Isolated from American Ginseng.</title>
        <authorList>
            <person name="Fan S."/>
        </authorList>
    </citation>
    <scope>NUCLEOTIDE SEQUENCE</scope>
    <source>
        <strain evidence="2">SnTB1</strain>
    </source>
</reference>
<dbReference type="Proteomes" id="UP001152300">
    <property type="component" value="Unassembled WGS sequence"/>
</dbReference>
<organism evidence="2 3">
    <name type="scientific">Sclerotinia nivalis</name>
    <dbReference type="NCBI Taxonomy" id="352851"/>
    <lineage>
        <taxon>Eukaryota</taxon>
        <taxon>Fungi</taxon>
        <taxon>Dikarya</taxon>
        <taxon>Ascomycota</taxon>
        <taxon>Pezizomycotina</taxon>
        <taxon>Leotiomycetes</taxon>
        <taxon>Helotiales</taxon>
        <taxon>Sclerotiniaceae</taxon>
        <taxon>Sclerotinia</taxon>
    </lineage>
</organism>
<evidence type="ECO:0000313" key="3">
    <source>
        <dbReference type="Proteomes" id="UP001152300"/>
    </source>
</evidence>
<name>A0A9X0ATN8_9HELO</name>
<keyword evidence="3" id="KW-1185">Reference proteome</keyword>
<protein>
    <submittedName>
        <fullName evidence="2">Uncharacterized protein</fullName>
    </submittedName>
</protein>
<evidence type="ECO:0000313" key="2">
    <source>
        <dbReference type="EMBL" id="KAJ8068744.1"/>
    </source>
</evidence>
<comment type="caution">
    <text evidence="2">The sequence shown here is derived from an EMBL/GenBank/DDBJ whole genome shotgun (WGS) entry which is preliminary data.</text>
</comment>
<proteinExistence type="predicted"/>
<evidence type="ECO:0000256" key="1">
    <source>
        <dbReference type="SAM" id="SignalP"/>
    </source>
</evidence>
<keyword evidence="1" id="KW-0732">Signal</keyword>